<organism evidence="2 3">
    <name type="scientific">Streptomyces mashuensis</name>
    <dbReference type="NCBI Taxonomy" id="33904"/>
    <lineage>
        <taxon>Bacteria</taxon>
        <taxon>Bacillati</taxon>
        <taxon>Actinomycetota</taxon>
        <taxon>Actinomycetes</taxon>
        <taxon>Kitasatosporales</taxon>
        <taxon>Streptomycetaceae</taxon>
        <taxon>Streptomyces</taxon>
    </lineage>
</organism>
<sequence length="81" mass="7880">MRAAVAAGGTVGCAVGRPVGAVVGIAALRAPVGRSVDADDAGPGGPGRTGHRTGRIRPVAALESLSWGNDTSRGETVTCGQ</sequence>
<reference evidence="2" key="2">
    <citation type="submission" date="2020-09" db="EMBL/GenBank/DDBJ databases">
        <authorList>
            <person name="Sun Q."/>
            <person name="Ohkuma M."/>
        </authorList>
    </citation>
    <scope>NUCLEOTIDE SEQUENCE</scope>
    <source>
        <strain evidence="2">JCM 4059</strain>
    </source>
</reference>
<feature type="region of interest" description="Disordered" evidence="1">
    <location>
        <begin position="35"/>
        <end position="81"/>
    </location>
</feature>
<evidence type="ECO:0000256" key="1">
    <source>
        <dbReference type="SAM" id="MobiDB-lite"/>
    </source>
</evidence>
<accession>A0A919B483</accession>
<protein>
    <submittedName>
        <fullName evidence="2">Uncharacterized protein</fullName>
    </submittedName>
</protein>
<keyword evidence="3" id="KW-1185">Reference proteome</keyword>
<comment type="caution">
    <text evidence="2">The sequence shown here is derived from an EMBL/GenBank/DDBJ whole genome shotgun (WGS) entry which is preliminary data.</text>
</comment>
<reference evidence="2" key="1">
    <citation type="journal article" date="2014" name="Int. J. Syst. Evol. Microbiol.">
        <title>Complete genome sequence of Corynebacterium casei LMG S-19264T (=DSM 44701T), isolated from a smear-ripened cheese.</title>
        <authorList>
            <consortium name="US DOE Joint Genome Institute (JGI-PGF)"/>
            <person name="Walter F."/>
            <person name="Albersmeier A."/>
            <person name="Kalinowski J."/>
            <person name="Ruckert C."/>
        </authorList>
    </citation>
    <scope>NUCLEOTIDE SEQUENCE</scope>
    <source>
        <strain evidence="2">JCM 4059</strain>
    </source>
</reference>
<name>A0A919B483_9ACTN</name>
<feature type="compositionally biased region" description="Polar residues" evidence="1">
    <location>
        <begin position="66"/>
        <end position="81"/>
    </location>
</feature>
<proteinExistence type="predicted"/>
<evidence type="ECO:0000313" key="3">
    <source>
        <dbReference type="Proteomes" id="UP000638313"/>
    </source>
</evidence>
<gene>
    <name evidence="2" type="ORF">GCM10010218_37200</name>
</gene>
<dbReference type="Proteomes" id="UP000638313">
    <property type="component" value="Unassembled WGS sequence"/>
</dbReference>
<dbReference type="AlphaFoldDB" id="A0A919B483"/>
<evidence type="ECO:0000313" key="2">
    <source>
        <dbReference type="EMBL" id="GHF52310.1"/>
    </source>
</evidence>
<dbReference type="EMBL" id="BNBD01000007">
    <property type="protein sequence ID" value="GHF52310.1"/>
    <property type="molecule type" value="Genomic_DNA"/>
</dbReference>